<protein>
    <recommendedName>
        <fullName evidence="1">DUF4097 domain-containing protein</fullName>
    </recommendedName>
</protein>
<dbReference type="InterPro" id="IPR025164">
    <property type="entry name" value="Toastrack_DUF4097"/>
</dbReference>
<keyword evidence="3" id="KW-1185">Reference proteome</keyword>
<feature type="domain" description="DUF4097" evidence="1">
    <location>
        <begin position="4"/>
        <end position="74"/>
    </location>
</feature>
<dbReference type="KEGG" id="ntr:B0W44_12475"/>
<evidence type="ECO:0000313" key="2">
    <source>
        <dbReference type="EMBL" id="AQS56453.1"/>
    </source>
</evidence>
<dbReference type="AlphaFoldDB" id="A0A1U9K8Y6"/>
<sequence>MHETLNLKTSLGDLTSDQTLLAKNINVKAAEGDVVLNGCQGEVLKGTVEFGNITLQQLDASVDLQTEEGNVTVSPVKSFIYSTALL</sequence>
<dbReference type="Proteomes" id="UP000188603">
    <property type="component" value="Chromosome"/>
</dbReference>
<dbReference type="EMBL" id="CP019699">
    <property type="protein sequence ID" value="AQS56453.1"/>
    <property type="molecule type" value="Genomic_DNA"/>
</dbReference>
<evidence type="ECO:0000259" key="1">
    <source>
        <dbReference type="Pfam" id="PF13349"/>
    </source>
</evidence>
<evidence type="ECO:0000313" key="3">
    <source>
        <dbReference type="Proteomes" id="UP000188603"/>
    </source>
</evidence>
<reference evidence="2 3" key="1">
    <citation type="journal article" date="2015" name="Int. J. Syst. Evol. Microbiol.">
        <title>Novibacillus thermophilus gen. nov., sp. nov., a Gram-staining-negative and moderately thermophilic member of the family Thermoactinomycetaceae.</title>
        <authorList>
            <person name="Yang G."/>
            <person name="Chen J."/>
            <person name="Zhou S."/>
        </authorList>
    </citation>
    <scope>NUCLEOTIDE SEQUENCE [LARGE SCALE GENOMIC DNA]</scope>
    <source>
        <strain evidence="2 3">SG-1</strain>
    </source>
</reference>
<proteinExistence type="predicted"/>
<gene>
    <name evidence="2" type="ORF">B0W44_12475</name>
</gene>
<accession>A0A1U9K8Y6</accession>
<dbReference type="Pfam" id="PF13349">
    <property type="entry name" value="DUF4097"/>
    <property type="match status" value="1"/>
</dbReference>
<name>A0A1U9K8Y6_9BACL</name>
<organism evidence="2 3">
    <name type="scientific">Novibacillus thermophilus</name>
    <dbReference type="NCBI Taxonomy" id="1471761"/>
    <lineage>
        <taxon>Bacteria</taxon>
        <taxon>Bacillati</taxon>
        <taxon>Bacillota</taxon>
        <taxon>Bacilli</taxon>
        <taxon>Bacillales</taxon>
        <taxon>Thermoactinomycetaceae</taxon>
        <taxon>Novibacillus</taxon>
    </lineage>
</organism>